<dbReference type="InterPro" id="IPR007627">
    <property type="entry name" value="RNA_pol_sigma70_r2"/>
</dbReference>
<reference evidence="8" key="1">
    <citation type="submission" date="2020-02" db="EMBL/GenBank/DDBJ databases">
        <authorList>
            <person name="Meier V. D."/>
        </authorList>
    </citation>
    <scope>NUCLEOTIDE SEQUENCE</scope>
    <source>
        <strain evidence="8">AVDCRST_MAG47</strain>
    </source>
</reference>
<evidence type="ECO:0000259" key="7">
    <source>
        <dbReference type="Pfam" id="PF08281"/>
    </source>
</evidence>
<keyword evidence="3" id="KW-0731">Sigma factor</keyword>
<dbReference type="GO" id="GO:0016987">
    <property type="term" value="F:sigma factor activity"/>
    <property type="evidence" value="ECO:0007669"/>
    <property type="project" value="UniProtKB-KW"/>
</dbReference>
<feature type="domain" description="RNA polymerase sigma-70 region 2" evidence="6">
    <location>
        <begin position="19"/>
        <end position="79"/>
    </location>
</feature>
<dbReference type="GO" id="GO:0006352">
    <property type="term" value="P:DNA-templated transcription initiation"/>
    <property type="evidence" value="ECO:0007669"/>
    <property type="project" value="InterPro"/>
</dbReference>
<evidence type="ECO:0000256" key="1">
    <source>
        <dbReference type="ARBA" id="ARBA00010641"/>
    </source>
</evidence>
<dbReference type="Gene3D" id="1.10.1740.10">
    <property type="match status" value="1"/>
</dbReference>
<dbReference type="InterPro" id="IPR039425">
    <property type="entry name" value="RNA_pol_sigma-70-like"/>
</dbReference>
<accession>A0A6J4MSE1</accession>
<dbReference type="EMBL" id="CADCUK010000057">
    <property type="protein sequence ID" value="CAA9367610.1"/>
    <property type="molecule type" value="Genomic_DNA"/>
</dbReference>
<dbReference type="Gene3D" id="1.10.10.10">
    <property type="entry name" value="Winged helix-like DNA-binding domain superfamily/Winged helix DNA-binding domain"/>
    <property type="match status" value="1"/>
</dbReference>
<dbReference type="InterPro" id="IPR014284">
    <property type="entry name" value="RNA_pol_sigma-70_dom"/>
</dbReference>
<dbReference type="PANTHER" id="PTHR43133:SF50">
    <property type="entry name" value="ECF RNA POLYMERASE SIGMA FACTOR SIGM"/>
    <property type="match status" value="1"/>
</dbReference>
<keyword evidence="4" id="KW-0238">DNA-binding</keyword>
<proteinExistence type="inferred from homology"/>
<feature type="domain" description="RNA polymerase sigma factor 70 region 4 type 2" evidence="7">
    <location>
        <begin position="104"/>
        <end position="154"/>
    </location>
</feature>
<dbReference type="Pfam" id="PF08281">
    <property type="entry name" value="Sigma70_r4_2"/>
    <property type="match status" value="1"/>
</dbReference>
<sequence>MRAADEAEFAEFVAARWSALYRSAYLLTGNRQDAEDLLQTALANTYVGYGRIRDRRATEGYVRRALVNAASRGWSKRGRSVVTDVVPDPGHDGGLTGLADHAVLWRAVCDLPPRMRAALVLRYYEDLSEAETAAALDCSVGSVKSQTHHALKRLRTALGDRSAMAEEVG</sequence>
<evidence type="ECO:0000259" key="6">
    <source>
        <dbReference type="Pfam" id="PF04542"/>
    </source>
</evidence>
<dbReference type="AlphaFoldDB" id="A0A6J4MSE1"/>
<dbReference type="SUPFAM" id="SSF88659">
    <property type="entry name" value="Sigma3 and sigma4 domains of RNA polymerase sigma factors"/>
    <property type="match status" value="1"/>
</dbReference>
<evidence type="ECO:0000256" key="2">
    <source>
        <dbReference type="ARBA" id="ARBA00023015"/>
    </source>
</evidence>
<dbReference type="NCBIfam" id="TIGR02937">
    <property type="entry name" value="sigma70-ECF"/>
    <property type="match status" value="1"/>
</dbReference>
<organism evidence="8">
    <name type="scientific">uncultured Nocardioidaceae bacterium</name>
    <dbReference type="NCBI Taxonomy" id="253824"/>
    <lineage>
        <taxon>Bacteria</taxon>
        <taxon>Bacillati</taxon>
        <taxon>Actinomycetota</taxon>
        <taxon>Actinomycetes</taxon>
        <taxon>Propionibacteriales</taxon>
        <taxon>Nocardioidaceae</taxon>
        <taxon>environmental samples</taxon>
    </lineage>
</organism>
<keyword evidence="5" id="KW-0804">Transcription</keyword>
<dbReference type="NCBIfam" id="TIGR02983">
    <property type="entry name" value="SigE-fam_strep"/>
    <property type="match status" value="1"/>
</dbReference>
<dbReference type="CDD" id="cd06171">
    <property type="entry name" value="Sigma70_r4"/>
    <property type="match status" value="1"/>
</dbReference>
<dbReference type="InterPro" id="IPR013324">
    <property type="entry name" value="RNA_pol_sigma_r3/r4-like"/>
</dbReference>
<evidence type="ECO:0000313" key="8">
    <source>
        <dbReference type="EMBL" id="CAA9367610.1"/>
    </source>
</evidence>
<evidence type="ECO:0000256" key="5">
    <source>
        <dbReference type="ARBA" id="ARBA00023163"/>
    </source>
</evidence>
<evidence type="ECO:0000256" key="3">
    <source>
        <dbReference type="ARBA" id="ARBA00023082"/>
    </source>
</evidence>
<evidence type="ECO:0000256" key="4">
    <source>
        <dbReference type="ARBA" id="ARBA00023125"/>
    </source>
</evidence>
<dbReference type="InterPro" id="IPR036388">
    <property type="entry name" value="WH-like_DNA-bd_sf"/>
</dbReference>
<comment type="similarity">
    <text evidence="1">Belongs to the sigma-70 factor family. ECF subfamily.</text>
</comment>
<name>A0A6J4MSE1_9ACTN</name>
<dbReference type="InterPro" id="IPR014325">
    <property type="entry name" value="RNA_pol_sigma-E_actinobac"/>
</dbReference>
<dbReference type="GO" id="GO:0003677">
    <property type="term" value="F:DNA binding"/>
    <property type="evidence" value="ECO:0007669"/>
    <property type="project" value="UniProtKB-KW"/>
</dbReference>
<dbReference type="InterPro" id="IPR013249">
    <property type="entry name" value="RNA_pol_sigma70_r4_t2"/>
</dbReference>
<dbReference type="InterPro" id="IPR013325">
    <property type="entry name" value="RNA_pol_sigma_r2"/>
</dbReference>
<dbReference type="Pfam" id="PF04542">
    <property type="entry name" value="Sigma70_r2"/>
    <property type="match status" value="1"/>
</dbReference>
<keyword evidence="2" id="KW-0805">Transcription regulation</keyword>
<gene>
    <name evidence="8" type="ORF">AVDCRST_MAG47-763</name>
</gene>
<protein>
    <submittedName>
        <fullName evidence="8">Putative RNA polymerase sigma factor</fullName>
    </submittedName>
</protein>
<dbReference type="SUPFAM" id="SSF88946">
    <property type="entry name" value="Sigma2 domain of RNA polymerase sigma factors"/>
    <property type="match status" value="1"/>
</dbReference>
<dbReference type="PANTHER" id="PTHR43133">
    <property type="entry name" value="RNA POLYMERASE ECF-TYPE SIGMA FACTO"/>
    <property type="match status" value="1"/>
</dbReference>